<gene>
    <name evidence="1" type="ORF">E3T53_05275</name>
</gene>
<comment type="caution">
    <text evidence="1">The sequence shown here is derived from an EMBL/GenBank/DDBJ whole genome shotgun (WGS) entry which is preliminary data.</text>
</comment>
<organism evidence="1 2">
    <name type="scientific">Cryobacterium psychrophilum</name>
    <dbReference type="NCBI Taxonomy" id="41988"/>
    <lineage>
        <taxon>Bacteria</taxon>
        <taxon>Bacillati</taxon>
        <taxon>Actinomycetota</taxon>
        <taxon>Actinomycetes</taxon>
        <taxon>Micrococcales</taxon>
        <taxon>Microbacteriaceae</taxon>
        <taxon>Cryobacterium</taxon>
    </lineage>
</organism>
<reference evidence="1 2" key="1">
    <citation type="submission" date="2019-03" db="EMBL/GenBank/DDBJ databases">
        <title>Genomics of glacier-inhabiting Cryobacterium strains.</title>
        <authorList>
            <person name="Liu Q."/>
            <person name="Xin Y.-H."/>
        </authorList>
    </citation>
    <scope>NUCLEOTIDE SEQUENCE [LARGE SCALE GENOMIC DNA]</scope>
    <source>
        <strain evidence="1 2">CGMCC 1.4292</strain>
    </source>
</reference>
<dbReference type="AlphaFoldDB" id="A0A4Y8KU69"/>
<proteinExistence type="predicted"/>
<evidence type="ECO:0000313" key="2">
    <source>
        <dbReference type="Proteomes" id="UP000298218"/>
    </source>
</evidence>
<dbReference type="RefSeq" id="WP_134171568.1">
    <property type="nucleotide sequence ID" value="NZ_SODI01000001.1"/>
</dbReference>
<evidence type="ECO:0000313" key="1">
    <source>
        <dbReference type="EMBL" id="TFD80488.1"/>
    </source>
</evidence>
<accession>A0A4Y8KU69</accession>
<dbReference type="OrthoDB" id="5119509at2"/>
<dbReference type="EMBL" id="SOHQ01000015">
    <property type="protein sequence ID" value="TFD80488.1"/>
    <property type="molecule type" value="Genomic_DNA"/>
</dbReference>
<keyword evidence="2" id="KW-1185">Reference proteome</keyword>
<name>A0A4Y8KU69_9MICO</name>
<protein>
    <submittedName>
        <fullName evidence="1">Uncharacterized protein</fullName>
    </submittedName>
</protein>
<sequence length="119" mass="13399">MPWWSWLLIWTGAVLLLLGTLTGLGIVLYRKLMRTADALQDLGDQLAALERGGTPGGAHDEPRRFRPAVFVDAAELRVAVESASVGQRHRAQLRRDRLITRGKLMLHAQMIQRTKPHVR</sequence>
<dbReference type="Proteomes" id="UP000298218">
    <property type="component" value="Unassembled WGS sequence"/>
</dbReference>